<feature type="compositionally biased region" description="Pro residues" evidence="1">
    <location>
        <begin position="531"/>
        <end position="540"/>
    </location>
</feature>
<dbReference type="PANTHER" id="PTHR23509">
    <property type="entry name" value="PA-PL1 PHOSPHOLIPASE FAMILY"/>
    <property type="match status" value="1"/>
</dbReference>
<dbReference type="PANTHER" id="PTHR23509:SF10">
    <property type="entry name" value="LD21067P"/>
    <property type="match status" value="1"/>
</dbReference>
<dbReference type="InterPro" id="IPR058055">
    <property type="entry name" value="PA-PLA1"/>
</dbReference>
<evidence type="ECO:0000313" key="3">
    <source>
        <dbReference type="EMBL" id="KAK9821780.1"/>
    </source>
</evidence>
<dbReference type="Pfam" id="PF02862">
    <property type="entry name" value="DDHD"/>
    <property type="match status" value="1"/>
</dbReference>
<feature type="domain" description="DDHD" evidence="2">
    <location>
        <begin position="608"/>
        <end position="850"/>
    </location>
</feature>
<dbReference type="GO" id="GO:0005737">
    <property type="term" value="C:cytoplasm"/>
    <property type="evidence" value="ECO:0007669"/>
    <property type="project" value="TreeGrafter"/>
</dbReference>
<name>A0AAW1QKH7_9CHLO</name>
<evidence type="ECO:0000313" key="4">
    <source>
        <dbReference type="Proteomes" id="UP001445335"/>
    </source>
</evidence>
<accession>A0AAW1QKH7</accession>
<dbReference type="AlphaFoldDB" id="A0AAW1QKH7"/>
<comment type="caution">
    <text evidence="3">The sequence shown here is derived from an EMBL/GenBank/DDBJ whole genome shotgun (WGS) entry which is preliminary data.</text>
</comment>
<gene>
    <name evidence="3" type="ORF">WJX81_002085</name>
</gene>
<reference evidence="3 4" key="1">
    <citation type="journal article" date="2024" name="Nat. Commun.">
        <title>Phylogenomics reveals the evolutionary origins of lichenization in chlorophyte algae.</title>
        <authorList>
            <person name="Puginier C."/>
            <person name="Libourel C."/>
            <person name="Otte J."/>
            <person name="Skaloud P."/>
            <person name="Haon M."/>
            <person name="Grisel S."/>
            <person name="Petersen M."/>
            <person name="Berrin J.G."/>
            <person name="Delaux P.M."/>
            <person name="Dal Grande F."/>
            <person name="Keller J."/>
        </authorList>
    </citation>
    <scope>NUCLEOTIDE SEQUENCE [LARGE SCALE GENOMIC DNA]</scope>
    <source>
        <strain evidence="3 4">SAG 245.80</strain>
    </source>
</reference>
<feature type="compositionally biased region" description="Low complexity" evidence="1">
    <location>
        <begin position="511"/>
        <end position="522"/>
    </location>
</feature>
<dbReference type="GO" id="GO:0046872">
    <property type="term" value="F:metal ion binding"/>
    <property type="evidence" value="ECO:0007669"/>
    <property type="project" value="InterPro"/>
</dbReference>
<protein>
    <recommendedName>
        <fullName evidence="2">DDHD domain-containing protein</fullName>
    </recommendedName>
</protein>
<keyword evidence="4" id="KW-1185">Reference proteome</keyword>
<organism evidence="3 4">
    <name type="scientific">Elliptochloris bilobata</name>
    <dbReference type="NCBI Taxonomy" id="381761"/>
    <lineage>
        <taxon>Eukaryota</taxon>
        <taxon>Viridiplantae</taxon>
        <taxon>Chlorophyta</taxon>
        <taxon>core chlorophytes</taxon>
        <taxon>Trebouxiophyceae</taxon>
        <taxon>Trebouxiophyceae incertae sedis</taxon>
        <taxon>Elliptochloris clade</taxon>
        <taxon>Elliptochloris</taxon>
    </lineage>
</organism>
<dbReference type="EMBL" id="JALJOU010000096">
    <property type="protein sequence ID" value="KAK9821780.1"/>
    <property type="molecule type" value="Genomic_DNA"/>
</dbReference>
<dbReference type="SMART" id="SM01127">
    <property type="entry name" value="DDHD"/>
    <property type="match status" value="1"/>
</dbReference>
<evidence type="ECO:0000256" key="1">
    <source>
        <dbReference type="SAM" id="MobiDB-lite"/>
    </source>
</evidence>
<dbReference type="GO" id="GO:0004620">
    <property type="term" value="F:phospholipase activity"/>
    <property type="evidence" value="ECO:0007669"/>
    <property type="project" value="TreeGrafter"/>
</dbReference>
<dbReference type="Proteomes" id="UP001445335">
    <property type="component" value="Unassembled WGS sequence"/>
</dbReference>
<dbReference type="InterPro" id="IPR004177">
    <property type="entry name" value="DDHD_dom"/>
</dbReference>
<feature type="compositionally biased region" description="Low complexity" evidence="1">
    <location>
        <begin position="462"/>
        <end position="476"/>
    </location>
</feature>
<feature type="compositionally biased region" description="Gly residues" evidence="1">
    <location>
        <begin position="484"/>
        <end position="495"/>
    </location>
</feature>
<dbReference type="PROSITE" id="PS51043">
    <property type="entry name" value="DDHD"/>
    <property type="match status" value="1"/>
</dbReference>
<proteinExistence type="predicted"/>
<feature type="region of interest" description="Disordered" evidence="1">
    <location>
        <begin position="440"/>
        <end position="588"/>
    </location>
</feature>
<sequence length="860" mass="90954">MSSWTIKEELEKVKAEGVDSPKGPWSYVPLSPHQARWYWTKQPFSRKVGWDIPSRAQLVRFCDADSKALETCYQAQKEKLDRAWWQEAAEQGEGPAGAGGMEAAADEAGLDTWQAFLAAGRAGEAVGQPVRGGLWEVDLAARRMACAYWPEPAHRVARGTWFLEKGVEWVPLKEAAADELEQAFSAEVWHPVRGRLSQPKPGMKAARVDLRTLAHEAKGMYALFLSPTEMYICRDDMTSWITRRAGWSAGALPGLRLRRGYTPPPPGESDATIDLRAEAIDQAAAGMRIDRLVLVVHGIGQNLASSNIGDDAANVRAQLAAAAASDAGGDEQPSGRAEVLPVQWRKHLTLDVDAVAEALMPPGVRSLRSMMHATAVEVLLYLTPAHCSAMLASLAEGMNRQYMRFRLRHPDFQGPVSIMAHSLGSVLTYDVLCNQPLLEPLTPHPTPSARQPPDALQHDEAPAVSAAQRGAGASGQDMSKEPGLGLGPGSGGSGGLRSEPSLVPLSRADLGLPGAASSAARSGGNGAQPGAAPPATPPLLPRGAAAAPASDTSGRDGGGAIEGDLTDLSCMLSPGGGSPRSPAAHPEVSRLEDEELAAMALRVTVPQLDFAVDQLICLGSPLGLFLALRHVSPAARRGLGTRAAARLMLGANAAAGDGLPAARRLFNLYHPNDPVAYRLEPLVVEGAEKRRPVFAAYHAGGRRLHVGLQELSEDVSAAVNAAGQRASSALSGGFSAIRMGASAVANSVTFRRIEAKGKAEDEANAERRTPEEAAADAARVDSAAQGLAGDTAIWRLTDGLCQSDHPAAGRLDFVLQTGPTENPWLSAISSHFAYWASPDVGLFVHRAIRGHDVNKRAACV</sequence>
<evidence type="ECO:0000259" key="2">
    <source>
        <dbReference type="PROSITE" id="PS51043"/>
    </source>
</evidence>